<dbReference type="AlphaFoldDB" id="A0A2G8KVV3"/>
<sequence>MKTLLRGLCATRESTKAQCQVLIQLQELLEKKGSEVKDLEKLLKEVLRLTRELRKDLVQVETKLAMHDATLAGFWTAFEVSRNGVLLWEINGYKEKKQEAISGLRTSFYSEGFYSDPHGYLMCARVYLNGDGVGKQTHLSVFFAIKKGKFDDILKWPFGLRVQFSLLHQNGGDPLTDAFRPDPNSSSFKKPTRESNIASGCPLFASQQDVENGGYLKNDKIWIKVTVGQ</sequence>
<keyword evidence="1" id="KW-0175">Coiled coil</keyword>
<dbReference type="Proteomes" id="UP000230750">
    <property type="component" value="Unassembled WGS sequence"/>
</dbReference>
<keyword evidence="5" id="KW-1185">Reference proteome</keyword>
<feature type="region of interest" description="Disordered" evidence="2">
    <location>
        <begin position="175"/>
        <end position="194"/>
    </location>
</feature>
<evidence type="ECO:0000256" key="2">
    <source>
        <dbReference type="SAM" id="MobiDB-lite"/>
    </source>
</evidence>
<feature type="coiled-coil region" evidence="1">
    <location>
        <begin position="22"/>
        <end position="59"/>
    </location>
</feature>
<reference evidence="4 5" key="1">
    <citation type="journal article" date="2017" name="PLoS Biol.">
        <title>The sea cucumber genome provides insights into morphological evolution and visceral regeneration.</title>
        <authorList>
            <person name="Zhang X."/>
            <person name="Sun L."/>
            <person name="Yuan J."/>
            <person name="Sun Y."/>
            <person name="Gao Y."/>
            <person name="Zhang L."/>
            <person name="Li S."/>
            <person name="Dai H."/>
            <person name="Hamel J.F."/>
            <person name="Liu C."/>
            <person name="Yu Y."/>
            <person name="Liu S."/>
            <person name="Lin W."/>
            <person name="Guo K."/>
            <person name="Jin S."/>
            <person name="Xu P."/>
            <person name="Storey K.B."/>
            <person name="Huan P."/>
            <person name="Zhang T."/>
            <person name="Zhou Y."/>
            <person name="Zhang J."/>
            <person name="Lin C."/>
            <person name="Li X."/>
            <person name="Xing L."/>
            <person name="Huo D."/>
            <person name="Sun M."/>
            <person name="Wang L."/>
            <person name="Mercier A."/>
            <person name="Li F."/>
            <person name="Yang H."/>
            <person name="Xiang J."/>
        </authorList>
    </citation>
    <scope>NUCLEOTIDE SEQUENCE [LARGE SCALE GENOMIC DNA]</scope>
    <source>
        <strain evidence="4">Shaxun</strain>
        <tissue evidence="4">Muscle</tissue>
    </source>
</reference>
<dbReference type="SMART" id="SM00061">
    <property type="entry name" value="MATH"/>
    <property type="match status" value="1"/>
</dbReference>
<name>A0A2G8KVV3_STIJA</name>
<organism evidence="4 5">
    <name type="scientific">Stichopus japonicus</name>
    <name type="common">Sea cucumber</name>
    <dbReference type="NCBI Taxonomy" id="307972"/>
    <lineage>
        <taxon>Eukaryota</taxon>
        <taxon>Metazoa</taxon>
        <taxon>Echinodermata</taxon>
        <taxon>Eleutherozoa</taxon>
        <taxon>Echinozoa</taxon>
        <taxon>Holothuroidea</taxon>
        <taxon>Aspidochirotacea</taxon>
        <taxon>Aspidochirotida</taxon>
        <taxon>Stichopodidae</taxon>
        <taxon>Apostichopus</taxon>
    </lineage>
</organism>
<dbReference type="SUPFAM" id="SSF49599">
    <property type="entry name" value="TRAF domain-like"/>
    <property type="match status" value="1"/>
</dbReference>
<dbReference type="PROSITE" id="PS50144">
    <property type="entry name" value="MATH"/>
    <property type="match status" value="1"/>
</dbReference>
<protein>
    <submittedName>
        <fullName evidence="4">Chain A, Key Contacts Promote Recongnito Of Baff-R By Traf3</fullName>
    </submittedName>
</protein>
<dbReference type="PANTHER" id="PTHR10131">
    <property type="entry name" value="TNF RECEPTOR ASSOCIATED FACTOR"/>
    <property type="match status" value="1"/>
</dbReference>
<dbReference type="EMBL" id="MRZV01000345">
    <property type="protein sequence ID" value="PIK52040.1"/>
    <property type="molecule type" value="Genomic_DNA"/>
</dbReference>
<dbReference type="GO" id="GO:0043122">
    <property type="term" value="P:regulation of canonical NF-kappaB signal transduction"/>
    <property type="evidence" value="ECO:0007669"/>
    <property type="project" value="TreeGrafter"/>
</dbReference>
<dbReference type="InterPro" id="IPR008974">
    <property type="entry name" value="TRAF-like"/>
</dbReference>
<gene>
    <name evidence="4" type="ORF">BSL78_11053</name>
</gene>
<accession>A0A2G8KVV3</accession>
<evidence type="ECO:0000313" key="4">
    <source>
        <dbReference type="EMBL" id="PIK52040.1"/>
    </source>
</evidence>
<dbReference type="InterPro" id="IPR002083">
    <property type="entry name" value="MATH/TRAF_dom"/>
</dbReference>
<dbReference type="Pfam" id="PF21355">
    <property type="entry name" value="TRAF-mep_MATH"/>
    <property type="match status" value="1"/>
</dbReference>
<dbReference type="GO" id="GO:0005164">
    <property type="term" value="F:tumor necrosis factor receptor binding"/>
    <property type="evidence" value="ECO:0007669"/>
    <property type="project" value="TreeGrafter"/>
</dbReference>
<feature type="domain" description="MATH" evidence="3">
    <location>
        <begin position="83"/>
        <end position="227"/>
    </location>
</feature>
<proteinExistence type="predicted"/>
<dbReference type="STRING" id="307972.A0A2G8KVV3"/>
<dbReference type="PANTHER" id="PTHR10131:SF138">
    <property type="entry name" value="RE66324P"/>
    <property type="match status" value="1"/>
</dbReference>
<dbReference type="GO" id="GO:0009898">
    <property type="term" value="C:cytoplasmic side of plasma membrane"/>
    <property type="evidence" value="ECO:0007669"/>
    <property type="project" value="TreeGrafter"/>
</dbReference>
<feature type="compositionally biased region" description="Polar residues" evidence="2">
    <location>
        <begin position="183"/>
        <end position="194"/>
    </location>
</feature>
<dbReference type="Gene3D" id="2.60.210.10">
    <property type="entry name" value="Apoptosis, Tumor Necrosis Factor Receptor Associated Protein 2, Chain A"/>
    <property type="match status" value="1"/>
</dbReference>
<evidence type="ECO:0000256" key="1">
    <source>
        <dbReference type="SAM" id="Coils"/>
    </source>
</evidence>
<dbReference type="OrthoDB" id="10002862at2759"/>
<dbReference type="InterPro" id="IPR049342">
    <property type="entry name" value="TRAF1-6_MATH_dom"/>
</dbReference>
<evidence type="ECO:0000313" key="5">
    <source>
        <dbReference type="Proteomes" id="UP000230750"/>
    </source>
</evidence>
<comment type="caution">
    <text evidence="4">The sequence shown here is derived from an EMBL/GenBank/DDBJ whole genome shotgun (WGS) entry which is preliminary data.</text>
</comment>
<evidence type="ECO:0000259" key="3">
    <source>
        <dbReference type="PROSITE" id="PS50144"/>
    </source>
</evidence>